<accession>A0AAV1VTL2</accession>
<dbReference type="PANTHER" id="PTHR33526:SF20">
    <property type="entry name" value="VQ DOMAIN-CONTAINING PROTEIN"/>
    <property type="match status" value="1"/>
</dbReference>
<dbReference type="EMBL" id="CAXHTB010000001">
    <property type="protein sequence ID" value="CAL0300385.1"/>
    <property type="molecule type" value="Genomic_DNA"/>
</dbReference>
<dbReference type="AlphaFoldDB" id="A0AAV1VTL2"/>
<comment type="caution">
    <text evidence="1">The sequence shown here is derived from an EMBL/GenBank/DDBJ whole genome shotgun (WGS) entry which is preliminary data.</text>
</comment>
<protein>
    <submittedName>
        <fullName evidence="1">Uncharacterized protein</fullName>
    </submittedName>
</protein>
<evidence type="ECO:0000313" key="2">
    <source>
        <dbReference type="Proteomes" id="UP001497480"/>
    </source>
</evidence>
<gene>
    <name evidence="1" type="ORF">LLUT_LOCUS1445</name>
</gene>
<keyword evidence="2" id="KW-1185">Reference proteome</keyword>
<evidence type="ECO:0000313" key="1">
    <source>
        <dbReference type="EMBL" id="CAL0300385.1"/>
    </source>
</evidence>
<dbReference type="PANTHER" id="PTHR33526">
    <property type="entry name" value="OS07G0123800 PROTEIN"/>
    <property type="match status" value="1"/>
</dbReference>
<sequence>MKEVHNQQSKLKHYILAPIRILKKVRQLYIKGVVDCAGGYGYSAASPAVHHISDLPRVKSNNSLKLKTSGNEGGRELLRKVQIRNGGNEMRLVMNRQRERQPFLGYGSM</sequence>
<name>A0AAV1VTL2_LUPLU</name>
<organism evidence="1 2">
    <name type="scientific">Lupinus luteus</name>
    <name type="common">European yellow lupine</name>
    <dbReference type="NCBI Taxonomy" id="3873"/>
    <lineage>
        <taxon>Eukaryota</taxon>
        <taxon>Viridiplantae</taxon>
        <taxon>Streptophyta</taxon>
        <taxon>Embryophyta</taxon>
        <taxon>Tracheophyta</taxon>
        <taxon>Spermatophyta</taxon>
        <taxon>Magnoliopsida</taxon>
        <taxon>eudicotyledons</taxon>
        <taxon>Gunneridae</taxon>
        <taxon>Pentapetalae</taxon>
        <taxon>rosids</taxon>
        <taxon>fabids</taxon>
        <taxon>Fabales</taxon>
        <taxon>Fabaceae</taxon>
        <taxon>Papilionoideae</taxon>
        <taxon>50 kb inversion clade</taxon>
        <taxon>genistoids sensu lato</taxon>
        <taxon>core genistoids</taxon>
        <taxon>Genisteae</taxon>
        <taxon>Lupinus</taxon>
    </lineage>
</organism>
<proteinExistence type="predicted"/>
<dbReference type="Proteomes" id="UP001497480">
    <property type="component" value="Unassembled WGS sequence"/>
</dbReference>
<reference evidence="1 2" key="1">
    <citation type="submission" date="2024-03" db="EMBL/GenBank/DDBJ databases">
        <authorList>
            <person name="Martinez-Hernandez J."/>
        </authorList>
    </citation>
    <scope>NUCLEOTIDE SEQUENCE [LARGE SCALE GENOMIC DNA]</scope>
</reference>